<evidence type="ECO:0000259" key="8">
    <source>
        <dbReference type="Pfam" id="PF01648"/>
    </source>
</evidence>
<keyword evidence="3" id="KW-0479">Metal-binding</keyword>
<keyword evidence="4" id="KW-0276">Fatty acid metabolism</keyword>
<dbReference type="InterPro" id="IPR004568">
    <property type="entry name" value="Ppantetheine-prot_Trfase_dom"/>
</dbReference>
<evidence type="ECO:0000256" key="5">
    <source>
        <dbReference type="ARBA" id="ARBA00022842"/>
    </source>
</evidence>
<dbReference type="AlphaFoldDB" id="A0A4P9W2F5"/>
<name>A0A4P9W2F5_9FUNG</name>
<evidence type="ECO:0000256" key="1">
    <source>
        <dbReference type="ARBA" id="ARBA00022516"/>
    </source>
</evidence>
<keyword evidence="10" id="KW-1185">Reference proteome</keyword>
<gene>
    <name evidence="9" type="ORF">BDK51DRAFT_9505</name>
</gene>
<protein>
    <submittedName>
        <fullName evidence="9">4'-phosphopantetheinyl transferase superfamily</fullName>
    </submittedName>
</protein>
<dbReference type="InterPro" id="IPR008278">
    <property type="entry name" value="4-PPantetheinyl_Trfase_dom"/>
</dbReference>
<dbReference type="Proteomes" id="UP000269721">
    <property type="component" value="Unassembled WGS sequence"/>
</dbReference>
<evidence type="ECO:0000256" key="4">
    <source>
        <dbReference type="ARBA" id="ARBA00022832"/>
    </source>
</evidence>
<dbReference type="GO" id="GO:0008897">
    <property type="term" value="F:holo-[acyl-carrier-protein] synthase activity"/>
    <property type="evidence" value="ECO:0007669"/>
    <property type="project" value="InterPro"/>
</dbReference>
<accession>A0A4P9W2F5</accession>
<keyword evidence="6" id="KW-0443">Lipid metabolism</keyword>
<reference evidence="10" key="1">
    <citation type="journal article" date="2018" name="Nat. Microbiol.">
        <title>Leveraging single-cell genomics to expand the fungal tree of life.</title>
        <authorList>
            <person name="Ahrendt S.R."/>
            <person name="Quandt C.A."/>
            <person name="Ciobanu D."/>
            <person name="Clum A."/>
            <person name="Salamov A."/>
            <person name="Andreopoulos B."/>
            <person name="Cheng J.F."/>
            <person name="Woyke T."/>
            <person name="Pelin A."/>
            <person name="Henrissat B."/>
            <person name="Reynolds N.K."/>
            <person name="Benny G.L."/>
            <person name="Smith M.E."/>
            <person name="James T.Y."/>
            <person name="Grigoriev I.V."/>
        </authorList>
    </citation>
    <scope>NUCLEOTIDE SEQUENCE [LARGE SCALE GENOMIC DNA]</scope>
</reference>
<sequence>MLLGIGTDIVHLPRFRTLLSRVSPTRLARRVLAPTEQTDLVAALHLIWASRSVTGVQPLSKRFAIKEAAFKALYPVYHLQWHQVVVSKTQARKPTLQLTPEVAKLCGVRRSLVSVSHDGDYLVAVVVFE</sequence>
<evidence type="ECO:0000256" key="2">
    <source>
        <dbReference type="ARBA" id="ARBA00022679"/>
    </source>
</evidence>
<proteinExistence type="predicted"/>
<evidence type="ECO:0000313" key="10">
    <source>
        <dbReference type="Proteomes" id="UP000269721"/>
    </source>
</evidence>
<dbReference type="EMBL" id="KZ998628">
    <property type="protein sequence ID" value="RKO85912.1"/>
    <property type="molecule type" value="Genomic_DNA"/>
</dbReference>
<dbReference type="Gene3D" id="3.90.470.20">
    <property type="entry name" value="4'-phosphopantetheinyl transferase domain"/>
    <property type="match status" value="1"/>
</dbReference>
<organism evidence="9 10">
    <name type="scientific">Blyttiomyces helicus</name>
    <dbReference type="NCBI Taxonomy" id="388810"/>
    <lineage>
        <taxon>Eukaryota</taxon>
        <taxon>Fungi</taxon>
        <taxon>Fungi incertae sedis</taxon>
        <taxon>Chytridiomycota</taxon>
        <taxon>Chytridiomycota incertae sedis</taxon>
        <taxon>Chytridiomycetes</taxon>
        <taxon>Chytridiomycetes incertae sedis</taxon>
        <taxon>Blyttiomyces</taxon>
    </lineage>
</organism>
<evidence type="ECO:0000256" key="6">
    <source>
        <dbReference type="ARBA" id="ARBA00023098"/>
    </source>
</evidence>
<feature type="domain" description="4'-phosphopantetheinyl transferase" evidence="8">
    <location>
        <begin position="4"/>
        <end position="125"/>
    </location>
</feature>
<dbReference type="InterPro" id="IPR002582">
    <property type="entry name" value="ACPS"/>
</dbReference>
<dbReference type="GO" id="GO:0000287">
    <property type="term" value="F:magnesium ion binding"/>
    <property type="evidence" value="ECO:0007669"/>
    <property type="project" value="InterPro"/>
</dbReference>
<keyword evidence="7" id="KW-0275">Fatty acid biosynthesis</keyword>
<dbReference type="NCBIfam" id="TIGR00516">
    <property type="entry name" value="acpS"/>
    <property type="match status" value="1"/>
</dbReference>
<dbReference type="OrthoDB" id="15433at2759"/>
<dbReference type="NCBIfam" id="TIGR00556">
    <property type="entry name" value="pantethn_trn"/>
    <property type="match status" value="1"/>
</dbReference>
<evidence type="ECO:0000256" key="7">
    <source>
        <dbReference type="ARBA" id="ARBA00023160"/>
    </source>
</evidence>
<keyword evidence="1" id="KW-0444">Lipid biosynthesis</keyword>
<dbReference type="Pfam" id="PF01648">
    <property type="entry name" value="ACPS"/>
    <property type="match status" value="1"/>
</dbReference>
<feature type="non-terminal residue" evidence="9">
    <location>
        <position position="129"/>
    </location>
</feature>
<dbReference type="InterPro" id="IPR037143">
    <property type="entry name" value="4-PPantetheinyl_Trfase_dom_sf"/>
</dbReference>
<keyword evidence="5" id="KW-0460">Magnesium</keyword>
<dbReference type="SUPFAM" id="SSF56214">
    <property type="entry name" value="4'-phosphopantetheinyl transferase"/>
    <property type="match status" value="1"/>
</dbReference>
<evidence type="ECO:0000313" key="9">
    <source>
        <dbReference type="EMBL" id="RKO85912.1"/>
    </source>
</evidence>
<dbReference type="GO" id="GO:0006633">
    <property type="term" value="P:fatty acid biosynthetic process"/>
    <property type="evidence" value="ECO:0007669"/>
    <property type="project" value="UniProtKB-KW"/>
</dbReference>
<keyword evidence="2 9" id="KW-0808">Transferase</keyword>
<evidence type="ECO:0000256" key="3">
    <source>
        <dbReference type="ARBA" id="ARBA00022723"/>
    </source>
</evidence>